<sequence>MGILLYQPFVSYDYASQKHISTVFRLRSRSSLQETPNSDQNFTWCELIFWRYFQLLPPITETVVVCRIQFRTKSHNYHSWQRSTSMLVLNWSVSTPDVWSIRLSSSRLSSLLQNFLDRNCAMLRQQFLS</sequence>
<dbReference type="EMBL" id="JH712203">
    <property type="protein sequence ID" value="EFO26885.1"/>
    <property type="molecule type" value="Genomic_DNA"/>
</dbReference>
<evidence type="ECO:0000313" key="1">
    <source>
        <dbReference type="EMBL" id="EFO26885.1"/>
    </source>
</evidence>
<dbReference type="CTD" id="9938975"/>
<proteinExistence type="predicted"/>
<protein>
    <submittedName>
        <fullName evidence="1">Uncharacterized protein</fullName>
    </submittedName>
</protein>
<dbReference type="AlphaFoldDB" id="A0A1S0U8U2"/>
<dbReference type="KEGG" id="loa:LOAG_01593"/>
<dbReference type="InParanoid" id="A0A1S0U8U2"/>
<gene>
    <name evidence="1" type="ORF">LOAG_01593</name>
</gene>
<organism evidence="1">
    <name type="scientific">Loa loa</name>
    <name type="common">Eye worm</name>
    <name type="synonym">Filaria loa</name>
    <dbReference type="NCBI Taxonomy" id="7209"/>
    <lineage>
        <taxon>Eukaryota</taxon>
        <taxon>Metazoa</taxon>
        <taxon>Ecdysozoa</taxon>
        <taxon>Nematoda</taxon>
        <taxon>Chromadorea</taxon>
        <taxon>Rhabditida</taxon>
        <taxon>Spirurina</taxon>
        <taxon>Spiruromorpha</taxon>
        <taxon>Filarioidea</taxon>
        <taxon>Onchocercidae</taxon>
        <taxon>Loa</taxon>
    </lineage>
</organism>
<dbReference type="GeneID" id="9938975"/>
<name>A0A1S0U8U2_LOALO</name>
<reference evidence="1" key="1">
    <citation type="submission" date="2012-04" db="EMBL/GenBank/DDBJ databases">
        <title>The Genome Sequence of Loa loa.</title>
        <authorList>
            <consortium name="The Broad Institute Genome Sequencing Platform"/>
            <consortium name="Broad Institute Genome Sequencing Center for Infectious Disease"/>
            <person name="Nutman T.B."/>
            <person name="Fink D.L."/>
            <person name="Russ C."/>
            <person name="Young S."/>
            <person name="Zeng Q."/>
            <person name="Gargeya S."/>
            <person name="Alvarado L."/>
            <person name="Berlin A."/>
            <person name="Chapman S.B."/>
            <person name="Chen Z."/>
            <person name="Freedman E."/>
            <person name="Gellesch M."/>
            <person name="Goldberg J."/>
            <person name="Griggs A."/>
            <person name="Gujja S."/>
            <person name="Heilman E.R."/>
            <person name="Heiman D."/>
            <person name="Howarth C."/>
            <person name="Mehta T."/>
            <person name="Neiman D."/>
            <person name="Pearson M."/>
            <person name="Roberts A."/>
            <person name="Saif S."/>
            <person name="Shea T."/>
            <person name="Shenoy N."/>
            <person name="Sisk P."/>
            <person name="Stolte C."/>
            <person name="Sykes S."/>
            <person name="White J."/>
            <person name="Yandava C."/>
            <person name="Haas B."/>
            <person name="Henn M.R."/>
            <person name="Nusbaum C."/>
            <person name="Birren B."/>
        </authorList>
    </citation>
    <scope>NUCLEOTIDE SEQUENCE [LARGE SCALE GENOMIC DNA]</scope>
</reference>
<dbReference type="RefSeq" id="XP_003137180.1">
    <property type="nucleotide sequence ID" value="XM_003137132.1"/>
</dbReference>
<accession>A0A1S0U8U2</accession>